<gene>
    <name evidence="1" type="ORF">HLB44_05000</name>
</gene>
<reference evidence="1 2" key="1">
    <citation type="submission" date="2020-05" db="EMBL/GenBank/DDBJ databases">
        <title>Aquincola sp. isolate from soil.</title>
        <authorList>
            <person name="Han J."/>
            <person name="Kim D.-U."/>
        </authorList>
    </citation>
    <scope>NUCLEOTIDE SEQUENCE [LARGE SCALE GENOMIC DNA]</scope>
    <source>
        <strain evidence="1 2">S2</strain>
    </source>
</reference>
<evidence type="ECO:0000313" key="1">
    <source>
        <dbReference type="EMBL" id="NRF66336.1"/>
    </source>
</evidence>
<dbReference type="EMBL" id="JABRWJ010000001">
    <property type="protein sequence ID" value="NRF66336.1"/>
    <property type="molecule type" value="Genomic_DNA"/>
</dbReference>
<dbReference type="Proteomes" id="UP000737171">
    <property type="component" value="Unassembled WGS sequence"/>
</dbReference>
<accession>A0ABX2EB34</accession>
<keyword evidence="2" id="KW-1185">Reference proteome</keyword>
<protein>
    <submittedName>
        <fullName evidence="1">Uncharacterized protein</fullName>
    </submittedName>
</protein>
<evidence type="ECO:0000313" key="2">
    <source>
        <dbReference type="Proteomes" id="UP000737171"/>
    </source>
</evidence>
<name>A0ABX2EB34_9BURK</name>
<sequence length="179" mass="18944">MDARYLKTDVGRAALRERTPDLPRVARTLLLIIDGSRSGVEWLGLVAGSTAETLQLLVERGLIAAGAAPAAPSAAAARAASAVPAPPADALSSGPALAELLATMNYRDLYDEMTSQARPLLGLVAGYRVVLDIEKCNGTDELRVLANRFIEMVRKEKGAEAAEAFCRGLVVHHRAATPE</sequence>
<dbReference type="RefSeq" id="WP_173121179.1">
    <property type="nucleotide sequence ID" value="NZ_JABRWJ010000001.1"/>
</dbReference>
<proteinExistence type="predicted"/>
<comment type="caution">
    <text evidence="1">The sequence shown here is derived from an EMBL/GenBank/DDBJ whole genome shotgun (WGS) entry which is preliminary data.</text>
</comment>
<organism evidence="1 2">
    <name type="scientific">Pseudaquabacterium terrae</name>
    <dbReference type="NCBI Taxonomy" id="2732868"/>
    <lineage>
        <taxon>Bacteria</taxon>
        <taxon>Pseudomonadati</taxon>
        <taxon>Pseudomonadota</taxon>
        <taxon>Betaproteobacteria</taxon>
        <taxon>Burkholderiales</taxon>
        <taxon>Sphaerotilaceae</taxon>
        <taxon>Pseudaquabacterium</taxon>
    </lineage>
</organism>